<keyword evidence="3" id="KW-1185">Reference proteome</keyword>
<dbReference type="EMBL" id="JAHLQJ010000007">
    <property type="protein sequence ID" value="MBU5672122.1"/>
    <property type="molecule type" value="Genomic_DNA"/>
</dbReference>
<dbReference type="RefSeq" id="WP_216478663.1">
    <property type="nucleotide sequence ID" value="NZ_JAHLQJ010000007.1"/>
</dbReference>
<evidence type="ECO:0000259" key="1">
    <source>
        <dbReference type="PROSITE" id="PS51186"/>
    </source>
</evidence>
<proteinExistence type="predicted"/>
<dbReference type="CDD" id="cd04301">
    <property type="entry name" value="NAT_SF"/>
    <property type="match status" value="1"/>
</dbReference>
<gene>
    <name evidence="2" type="ORF">KQJ23_09840</name>
</gene>
<evidence type="ECO:0000313" key="2">
    <source>
        <dbReference type="EMBL" id="MBU5672122.1"/>
    </source>
</evidence>
<reference evidence="2 3" key="1">
    <citation type="submission" date="2021-06" db="EMBL/GenBank/DDBJ databases">
        <authorList>
            <person name="Sun Q."/>
            <person name="Li D."/>
        </authorList>
    </citation>
    <scope>NUCLEOTIDE SEQUENCE [LARGE SCALE GENOMIC DNA]</scope>
    <source>
        <strain evidence="2 3">MSJ-6</strain>
    </source>
</reference>
<feature type="domain" description="N-acetyltransferase" evidence="1">
    <location>
        <begin position="6"/>
        <end position="145"/>
    </location>
</feature>
<dbReference type="Proteomes" id="UP000743001">
    <property type="component" value="Unassembled WGS sequence"/>
</dbReference>
<accession>A0ABS6FRP3</accession>
<dbReference type="InterPro" id="IPR000182">
    <property type="entry name" value="GNAT_dom"/>
</dbReference>
<name>A0ABS6FRP3_9BACL</name>
<organism evidence="2 3">
    <name type="scientific">Paenibacillus brevis</name>
    <dbReference type="NCBI Taxonomy" id="2841508"/>
    <lineage>
        <taxon>Bacteria</taxon>
        <taxon>Bacillati</taxon>
        <taxon>Bacillota</taxon>
        <taxon>Bacilli</taxon>
        <taxon>Bacillales</taxon>
        <taxon>Paenibacillaceae</taxon>
        <taxon>Paenibacillus</taxon>
    </lineage>
</organism>
<dbReference type="Pfam" id="PF00583">
    <property type="entry name" value="Acetyltransf_1"/>
    <property type="match status" value="1"/>
</dbReference>
<evidence type="ECO:0000313" key="3">
    <source>
        <dbReference type="Proteomes" id="UP000743001"/>
    </source>
</evidence>
<dbReference type="PROSITE" id="PS51186">
    <property type="entry name" value="GNAT"/>
    <property type="match status" value="1"/>
</dbReference>
<comment type="caution">
    <text evidence="2">The sequence shown here is derived from an EMBL/GenBank/DDBJ whole genome shotgun (WGS) entry which is preliminary data.</text>
</comment>
<protein>
    <submittedName>
        <fullName evidence="2">GNAT family N-acetyltransferase</fullName>
    </submittedName>
</protein>
<sequence>MSEPKLFVRIAVQEDIPSLIELNYLFNGVQRSIEEVEKDFINSRETIVVALMEEQVVGFACGQIYKSFCYTDYQAEITEMYIQEYARRKGLAVRMIALLEEKLKNSGVNNIKILTGLKNIKAIKTYEKAGYNSEKDLVFAKDLRC</sequence>